<dbReference type="OrthoDB" id="271132at2759"/>
<name>A0A7G2C5U1_9TRYP</name>
<organism evidence="1 2">
    <name type="scientific">Angomonas deanei</name>
    <dbReference type="NCBI Taxonomy" id="59799"/>
    <lineage>
        <taxon>Eukaryota</taxon>
        <taxon>Discoba</taxon>
        <taxon>Euglenozoa</taxon>
        <taxon>Kinetoplastea</taxon>
        <taxon>Metakinetoplastina</taxon>
        <taxon>Trypanosomatida</taxon>
        <taxon>Trypanosomatidae</taxon>
        <taxon>Strigomonadinae</taxon>
        <taxon>Angomonas</taxon>
    </lineage>
</organism>
<evidence type="ECO:0000313" key="2">
    <source>
        <dbReference type="Proteomes" id="UP000515908"/>
    </source>
</evidence>
<protein>
    <submittedName>
        <fullName evidence="1">Uncharacterized protein</fullName>
    </submittedName>
</protein>
<dbReference type="EMBL" id="LR877147">
    <property type="protein sequence ID" value="CAD2214117.1"/>
    <property type="molecule type" value="Genomic_DNA"/>
</dbReference>
<dbReference type="Proteomes" id="UP000515908">
    <property type="component" value="Chromosome 03"/>
</dbReference>
<accession>A0A7G2C5U1</accession>
<dbReference type="AlphaFoldDB" id="A0A7G2C5U1"/>
<evidence type="ECO:0000313" key="1">
    <source>
        <dbReference type="EMBL" id="CAD2214117.1"/>
    </source>
</evidence>
<dbReference type="VEuPathDB" id="TriTrypDB:ADEAN_000156100"/>
<gene>
    <name evidence="1" type="ORF">ADEAN_000156100</name>
</gene>
<keyword evidence="2" id="KW-1185">Reference proteome</keyword>
<reference evidence="1 2" key="1">
    <citation type="submission" date="2020-08" db="EMBL/GenBank/DDBJ databases">
        <authorList>
            <person name="Newling K."/>
            <person name="Davey J."/>
            <person name="Forrester S."/>
        </authorList>
    </citation>
    <scope>NUCLEOTIDE SEQUENCE [LARGE SCALE GENOMIC DNA]</scope>
    <source>
        <strain evidence="2">Crithidia deanei Carvalho (ATCC PRA-265)</strain>
    </source>
</reference>
<sequence length="226" mass="25705">MTTLLKIINASSEYVQLLFASYGGVVRMRLLVAKCIQQKNYTTLAAVVESTANLKITSWDTPTQDAWKTNTEQRLTADLTWLKQLSFLPAGKEAVFRAMLGLIEQRYIFVKPCSSTHPYFKRPRDPSDVVREDNLDFQKWKVARVNTLGATRLPYALRASAFTSHLEGEVVEYLNIKVEYAEQTQANWKMRIEKMVADQSMSPGAVSVPVFHDPYELLNIGVDHKN</sequence>
<proteinExistence type="predicted"/>